<keyword evidence="4" id="KW-0539">Nucleus</keyword>
<dbReference type="Proteomes" id="UP000728185">
    <property type="component" value="Unassembled WGS sequence"/>
</dbReference>
<dbReference type="PANTHER" id="PTHR44040:SF1">
    <property type="entry name" value="RETINOBLASTOMA-BINDING PROTEIN 5"/>
    <property type="match status" value="1"/>
</dbReference>
<proteinExistence type="predicted"/>
<dbReference type="EMBL" id="LUCM01005322">
    <property type="protein sequence ID" value="KAA0192992.1"/>
    <property type="molecule type" value="Genomic_DNA"/>
</dbReference>
<accession>A0A8E0VK35</accession>
<reference evidence="5" key="1">
    <citation type="submission" date="2019-05" db="EMBL/GenBank/DDBJ databases">
        <title>Annotation for the trematode Fasciolopsis buski.</title>
        <authorList>
            <person name="Choi Y.-J."/>
        </authorList>
    </citation>
    <scope>NUCLEOTIDE SEQUENCE</scope>
    <source>
        <strain evidence="5">HT</strain>
        <tissue evidence="5">Whole worm</tissue>
    </source>
</reference>
<evidence type="ECO:0000256" key="4">
    <source>
        <dbReference type="ARBA" id="ARBA00023242"/>
    </source>
</evidence>
<keyword evidence="2" id="KW-0853">WD repeat</keyword>
<evidence type="ECO:0000256" key="2">
    <source>
        <dbReference type="ARBA" id="ARBA00022574"/>
    </source>
</evidence>
<gene>
    <name evidence="5" type="ORF">FBUS_11443</name>
</gene>
<keyword evidence="3" id="KW-0677">Repeat</keyword>
<protein>
    <submittedName>
        <fullName evidence="5">Wd40 repeat</fullName>
    </submittedName>
</protein>
<evidence type="ECO:0000256" key="3">
    <source>
        <dbReference type="ARBA" id="ARBA00022737"/>
    </source>
</evidence>
<dbReference type="OrthoDB" id="196858at2759"/>
<dbReference type="PANTHER" id="PTHR44040">
    <property type="entry name" value="RETINOBLASTOMA-BINDING PROTEIN 5"/>
    <property type="match status" value="1"/>
</dbReference>
<keyword evidence="6" id="KW-1185">Reference proteome</keyword>
<dbReference type="AlphaFoldDB" id="A0A8E0VK35"/>
<sequence>MVCPMRHPPVVIHISSGAPTIVQPDDENDLSIVASYDRRGNYIYTGNSKGRVSIYETDKFERVAHFRSGANAAVKSIEFARRGE</sequence>
<evidence type="ECO:0000313" key="5">
    <source>
        <dbReference type="EMBL" id="KAA0192992.1"/>
    </source>
</evidence>
<dbReference type="GO" id="GO:0048188">
    <property type="term" value="C:Set1C/COMPASS complex"/>
    <property type="evidence" value="ECO:0007669"/>
    <property type="project" value="InterPro"/>
</dbReference>
<comment type="subcellular location">
    <subcellularLocation>
        <location evidence="1">Nucleus</location>
    </subcellularLocation>
</comment>
<dbReference type="InterPro" id="IPR037850">
    <property type="entry name" value="RBBP5/Swd1"/>
</dbReference>
<organism evidence="5 6">
    <name type="scientific">Fasciolopsis buskii</name>
    <dbReference type="NCBI Taxonomy" id="27845"/>
    <lineage>
        <taxon>Eukaryota</taxon>
        <taxon>Metazoa</taxon>
        <taxon>Spiralia</taxon>
        <taxon>Lophotrochozoa</taxon>
        <taxon>Platyhelminthes</taxon>
        <taxon>Trematoda</taxon>
        <taxon>Digenea</taxon>
        <taxon>Plagiorchiida</taxon>
        <taxon>Echinostomata</taxon>
        <taxon>Echinostomatoidea</taxon>
        <taxon>Fasciolidae</taxon>
        <taxon>Fasciolopsis</taxon>
    </lineage>
</organism>
<dbReference type="InterPro" id="IPR015943">
    <property type="entry name" value="WD40/YVTN_repeat-like_dom_sf"/>
</dbReference>
<evidence type="ECO:0000313" key="6">
    <source>
        <dbReference type="Proteomes" id="UP000728185"/>
    </source>
</evidence>
<dbReference type="Gene3D" id="2.130.10.10">
    <property type="entry name" value="YVTN repeat-like/Quinoprotein amine dehydrogenase"/>
    <property type="match status" value="1"/>
</dbReference>
<evidence type="ECO:0000256" key="1">
    <source>
        <dbReference type="ARBA" id="ARBA00004123"/>
    </source>
</evidence>
<name>A0A8E0VK35_9TREM</name>
<comment type="caution">
    <text evidence="5">The sequence shown here is derived from an EMBL/GenBank/DDBJ whole genome shotgun (WGS) entry which is preliminary data.</text>
</comment>